<keyword evidence="2" id="KW-1185">Reference proteome</keyword>
<name>A0ABN8IY11_9NEOP</name>
<sequence length="70" mass="8373">MLNCTDLECILHHHHYYAHLHHIHHLQNAQESGKHQQDQQKFIGLYVIENGANRQERGYRYEDIGRSSRP</sequence>
<proteinExistence type="predicted"/>
<evidence type="ECO:0000313" key="2">
    <source>
        <dbReference type="Proteomes" id="UP000837857"/>
    </source>
</evidence>
<protein>
    <submittedName>
        <fullName evidence="1">Uncharacterized protein</fullName>
    </submittedName>
</protein>
<accession>A0ABN8IY11</accession>
<dbReference type="EMBL" id="OW152818">
    <property type="protein sequence ID" value="CAH2071053.1"/>
    <property type="molecule type" value="Genomic_DNA"/>
</dbReference>
<reference evidence="1" key="1">
    <citation type="submission" date="2022-03" db="EMBL/GenBank/DDBJ databases">
        <authorList>
            <person name="Martin H S."/>
        </authorList>
    </citation>
    <scope>NUCLEOTIDE SEQUENCE</scope>
</reference>
<organism evidence="1 2">
    <name type="scientific">Iphiclides podalirius</name>
    <name type="common">scarce swallowtail</name>
    <dbReference type="NCBI Taxonomy" id="110791"/>
    <lineage>
        <taxon>Eukaryota</taxon>
        <taxon>Metazoa</taxon>
        <taxon>Ecdysozoa</taxon>
        <taxon>Arthropoda</taxon>
        <taxon>Hexapoda</taxon>
        <taxon>Insecta</taxon>
        <taxon>Pterygota</taxon>
        <taxon>Neoptera</taxon>
        <taxon>Endopterygota</taxon>
        <taxon>Lepidoptera</taxon>
        <taxon>Glossata</taxon>
        <taxon>Ditrysia</taxon>
        <taxon>Papilionoidea</taxon>
        <taxon>Papilionidae</taxon>
        <taxon>Papilioninae</taxon>
        <taxon>Iphiclides</taxon>
    </lineage>
</organism>
<feature type="non-terminal residue" evidence="1">
    <location>
        <position position="1"/>
    </location>
</feature>
<evidence type="ECO:0000313" key="1">
    <source>
        <dbReference type="EMBL" id="CAH2071053.1"/>
    </source>
</evidence>
<dbReference type="Proteomes" id="UP000837857">
    <property type="component" value="Chromosome 6"/>
</dbReference>
<gene>
    <name evidence="1" type="ORF">IPOD504_LOCUS14962</name>
</gene>